<keyword evidence="3 8" id="KW-0813">Transport</keyword>
<dbReference type="Proteomes" id="UP000317835">
    <property type="component" value="Chromosome"/>
</dbReference>
<feature type="transmembrane region" description="Helical" evidence="10">
    <location>
        <begin position="48"/>
        <end position="69"/>
    </location>
</feature>
<accession>A0A518GVK1</accession>
<dbReference type="InterPro" id="IPR022689">
    <property type="entry name" value="Iron_dep_repressor"/>
</dbReference>
<keyword evidence="4" id="KW-1003">Cell membrane</keyword>
<keyword evidence="13" id="KW-1185">Reference proteome</keyword>
<dbReference type="CDD" id="cd06550">
    <property type="entry name" value="TM_ABC_iron-siderophores_like"/>
    <property type="match status" value="1"/>
</dbReference>
<reference evidence="12 13" key="1">
    <citation type="submission" date="2019-02" db="EMBL/GenBank/DDBJ databases">
        <title>Deep-cultivation of Planctomycetes and their phenomic and genomic characterization uncovers novel biology.</title>
        <authorList>
            <person name="Wiegand S."/>
            <person name="Jogler M."/>
            <person name="Boedeker C."/>
            <person name="Pinto D."/>
            <person name="Vollmers J."/>
            <person name="Rivas-Marin E."/>
            <person name="Kohn T."/>
            <person name="Peeters S.H."/>
            <person name="Heuer A."/>
            <person name="Rast P."/>
            <person name="Oberbeckmann S."/>
            <person name="Bunk B."/>
            <person name="Jeske O."/>
            <person name="Meyerdierks A."/>
            <person name="Storesund J.E."/>
            <person name="Kallscheuer N."/>
            <person name="Luecker S."/>
            <person name="Lage O.M."/>
            <person name="Pohl T."/>
            <person name="Merkel B.J."/>
            <person name="Hornburger P."/>
            <person name="Mueller R.-W."/>
            <person name="Bruemmer F."/>
            <person name="Labrenz M."/>
            <person name="Spormann A.M."/>
            <person name="Op den Camp H."/>
            <person name="Overmann J."/>
            <person name="Amann R."/>
            <person name="Jetten M.S.M."/>
            <person name="Mascher T."/>
            <person name="Medema M.H."/>
            <person name="Devos D.P."/>
            <person name="Kaster A.-K."/>
            <person name="Ovreas L."/>
            <person name="Rohde M."/>
            <person name="Galperin M.Y."/>
            <person name="Jogler C."/>
        </authorList>
    </citation>
    <scope>NUCLEOTIDE SEQUENCE [LARGE SCALE GENOMIC DNA]</scope>
    <source>
        <strain evidence="12 13">ElP</strain>
    </source>
</reference>
<protein>
    <submittedName>
        <fullName evidence="12">Manganese transport system membrane protein MntB</fullName>
    </submittedName>
</protein>
<dbReference type="InterPro" id="IPR001367">
    <property type="entry name" value="Fe_dep_repressor"/>
</dbReference>
<dbReference type="PANTHER" id="PTHR30477:SF8">
    <property type="entry name" value="METAL TRANSPORT SYSTEM MEMBRANE PROTEIN CT_070-RELATED"/>
    <property type="match status" value="1"/>
</dbReference>
<evidence type="ECO:0000256" key="2">
    <source>
        <dbReference type="ARBA" id="ARBA00008034"/>
    </source>
</evidence>
<dbReference type="Pfam" id="PF02742">
    <property type="entry name" value="Fe_dep_repr_C"/>
    <property type="match status" value="1"/>
</dbReference>
<dbReference type="SUPFAM" id="SSF81345">
    <property type="entry name" value="ABC transporter involved in vitamin B12 uptake, BtuC"/>
    <property type="match status" value="1"/>
</dbReference>
<comment type="similarity">
    <text evidence="2 8">Belongs to the ABC-3 integral membrane protein family.</text>
</comment>
<feature type="transmembrane region" description="Helical" evidence="10">
    <location>
        <begin position="244"/>
        <end position="264"/>
    </location>
</feature>
<dbReference type="InterPro" id="IPR001626">
    <property type="entry name" value="ABC_TroCD"/>
</dbReference>
<evidence type="ECO:0000256" key="7">
    <source>
        <dbReference type="ARBA" id="ARBA00023136"/>
    </source>
</evidence>
<dbReference type="GO" id="GO:0046983">
    <property type="term" value="F:protein dimerization activity"/>
    <property type="evidence" value="ECO:0007669"/>
    <property type="project" value="InterPro"/>
</dbReference>
<feature type="transmembrane region" description="Helical" evidence="10">
    <location>
        <begin position="215"/>
        <end position="238"/>
    </location>
</feature>
<dbReference type="AlphaFoldDB" id="A0A518GVK1"/>
<feature type="transmembrane region" description="Helical" evidence="10">
    <location>
        <begin position="21"/>
        <end position="42"/>
    </location>
</feature>
<dbReference type="GO" id="GO:0055085">
    <property type="term" value="P:transmembrane transport"/>
    <property type="evidence" value="ECO:0007669"/>
    <property type="project" value="InterPro"/>
</dbReference>
<dbReference type="SMART" id="SM00529">
    <property type="entry name" value="HTH_DTXR"/>
    <property type="match status" value="1"/>
</dbReference>
<dbReference type="GO" id="GO:0003700">
    <property type="term" value="F:DNA-binding transcription factor activity"/>
    <property type="evidence" value="ECO:0007669"/>
    <property type="project" value="InterPro"/>
</dbReference>
<evidence type="ECO:0000313" key="13">
    <source>
        <dbReference type="Proteomes" id="UP000317835"/>
    </source>
</evidence>
<feature type="domain" description="Iron dependent repressor metal binding and dimerisation" evidence="11">
    <location>
        <begin position="402"/>
        <end position="469"/>
    </location>
</feature>
<dbReference type="EMBL" id="CP036426">
    <property type="protein sequence ID" value="QDV32624.1"/>
    <property type="molecule type" value="Genomic_DNA"/>
</dbReference>
<evidence type="ECO:0000259" key="11">
    <source>
        <dbReference type="Pfam" id="PF02742"/>
    </source>
</evidence>
<dbReference type="GO" id="GO:0010043">
    <property type="term" value="P:response to zinc ion"/>
    <property type="evidence" value="ECO:0007669"/>
    <property type="project" value="TreeGrafter"/>
</dbReference>
<gene>
    <name evidence="12" type="primary">mntB_1</name>
    <name evidence="12" type="ORF">ElP_04590</name>
</gene>
<evidence type="ECO:0000313" key="12">
    <source>
        <dbReference type="EMBL" id="QDV32624.1"/>
    </source>
</evidence>
<feature type="transmembrane region" description="Helical" evidence="10">
    <location>
        <begin position="271"/>
        <end position="290"/>
    </location>
</feature>
<feature type="transmembrane region" description="Helical" evidence="10">
    <location>
        <begin position="132"/>
        <end position="151"/>
    </location>
</feature>
<dbReference type="KEGG" id="tpla:ElP_04590"/>
<feature type="transmembrane region" description="Helical" evidence="10">
    <location>
        <begin position="98"/>
        <end position="120"/>
    </location>
</feature>
<comment type="subcellular location">
    <subcellularLocation>
        <location evidence="1 8">Cell membrane</location>
        <topology evidence="1 8">Multi-pass membrane protein</topology>
    </subcellularLocation>
</comment>
<evidence type="ECO:0000256" key="6">
    <source>
        <dbReference type="ARBA" id="ARBA00022989"/>
    </source>
</evidence>
<evidence type="ECO:0000256" key="8">
    <source>
        <dbReference type="RuleBase" id="RU003943"/>
    </source>
</evidence>
<dbReference type="PANTHER" id="PTHR30477">
    <property type="entry name" value="ABC-TRANSPORTER METAL-BINDING PROTEIN"/>
    <property type="match status" value="1"/>
</dbReference>
<keyword evidence="6 10" id="KW-1133">Transmembrane helix</keyword>
<feature type="region of interest" description="Disordered" evidence="9">
    <location>
        <begin position="454"/>
        <end position="491"/>
    </location>
</feature>
<evidence type="ECO:0000256" key="3">
    <source>
        <dbReference type="ARBA" id="ARBA00022448"/>
    </source>
</evidence>
<feature type="transmembrane region" description="Helical" evidence="10">
    <location>
        <begin position="296"/>
        <end position="316"/>
    </location>
</feature>
<keyword evidence="5 8" id="KW-0812">Transmembrane</keyword>
<dbReference type="InterPro" id="IPR036421">
    <property type="entry name" value="Fe_dep_repressor_sf"/>
</dbReference>
<organism evidence="12 13">
    <name type="scientific">Tautonia plasticadhaerens</name>
    <dbReference type="NCBI Taxonomy" id="2527974"/>
    <lineage>
        <taxon>Bacteria</taxon>
        <taxon>Pseudomonadati</taxon>
        <taxon>Planctomycetota</taxon>
        <taxon>Planctomycetia</taxon>
        <taxon>Isosphaerales</taxon>
        <taxon>Isosphaeraceae</taxon>
        <taxon>Tautonia</taxon>
    </lineage>
</organism>
<keyword evidence="7 10" id="KW-0472">Membrane</keyword>
<evidence type="ECO:0000256" key="1">
    <source>
        <dbReference type="ARBA" id="ARBA00004651"/>
    </source>
</evidence>
<proteinExistence type="inferred from homology"/>
<evidence type="ECO:0000256" key="4">
    <source>
        <dbReference type="ARBA" id="ARBA00022475"/>
    </source>
</evidence>
<dbReference type="InterPro" id="IPR036388">
    <property type="entry name" value="WH-like_DNA-bd_sf"/>
</dbReference>
<evidence type="ECO:0000256" key="9">
    <source>
        <dbReference type="SAM" id="MobiDB-lite"/>
    </source>
</evidence>
<evidence type="ECO:0000256" key="10">
    <source>
        <dbReference type="SAM" id="Phobius"/>
    </source>
</evidence>
<name>A0A518GVK1_9BACT</name>
<dbReference type="InterPro" id="IPR037294">
    <property type="entry name" value="ABC_BtuC-like"/>
</dbReference>
<dbReference type="GO" id="GO:0046914">
    <property type="term" value="F:transition metal ion binding"/>
    <property type="evidence" value="ECO:0007669"/>
    <property type="project" value="InterPro"/>
</dbReference>
<sequence length="491" mass="50734">MTTIDAVSTRPAPAQSATRAILPWVVGLVAVAVPTAWAFVASDEIGRWTILLGILASLPCAVLGCYLVLRKLSLLGDAISHAVLPGIAVGFLLSGSLIGPAIVLGAMAVGMLTALLTQLLSSLGRVPEDASMGVVFTSLFAVGVLIITNAARDVDLDPGCVLYGLIELAAIDSRPILGVEVPRSLGTLGLATALTVGFVALLWKELKLVSFDPALATAVGISATAVHYALMAMVAGVTVAAFEAVGSILVVAMLIVPATTAHLLTDRLPRMMLVASGVAVLSAAIGYRGAVALNSSVAGMMAVVAGAQFALAVSFAPRHGLLGRAAHRAGLSLRIAREDVLARLYRAEEANPDLPVPADPAGLDGRRPSTAAVGLVGALAIRQLRARGQLRTSDAGTLGLTGPGRAEARELVRSHRLWESYLNENFDLPADHLHDPAERIEHFIGPALRAELAAALDRPDADPHGRAIPPEGSEEGTSAPDPREGSSRPVD</sequence>
<feature type="transmembrane region" description="Helical" evidence="10">
    <location>
        <begin position="185"/>
        <end position="203"/>
    </location>
</feature>
<feature type="compositionally biased region" description="Basic and acidic residues" evidence="9">
    <location>
        <begin position="481"/>
        <end position="491"/>
    </location>
</feature>
<dbReference type="Pfam" id="PF00950">
    <property type="entry name" value="ABC-3"/>
    <property type="match status" value="1"/>
</dbReference>
<dbReference type="SUPFAM" id="SSF47979">
    <property type="entry name" value="Iron-dependent repressor protein, dimerization domain"/>
    <property type="match status" value="1"/>
</dbReference>
<dbReference type="GO" id="GO:0043190">
    <property type="term" value="C:ATP-binding cassette (ABC) transporter complex"/>
    <property type="evidence" value="ECO:0007669"/>
    <property type="project" value="InterPro"/>
</dbReference>
<dbReference type="Gene3D" id="1.10.10.10">
    <property type="entry name" value="Winged helix-like DNA-binding domain superfamily/Winged helix DNA-binding domain"/>
    <property type="match status" value="1"/>
</dbReference>
<evidence type="ECO:0000256" key="5">
    <source>
        <dbReference type="ARBA" id="ARBA00022692"/>
    </source>
</evidence>
<dbReference type="OrthoDB" id="9788905at2"/>
<dbReference type="RefSeq" id="WP_145266858.1">
    <property type="nucleotide sequence ID" value="NZ_CP036426.1"/>
</dbReference>
<dbReference type="Gene3D" id="1.10.3470.10">
    <property type="entry name" value="ABC transporter involved in vitamin B12 uptake, BtuC"/>
    <property type="match status" value="1"/>
</dbReference>